<evidence type="ECO:0000256" key="2">
    <source>
        <dbReference type="ARBA" id="ARBA00006356"/>
    </source>
</evidence>
<evidence type="ECO:0000256" key="3">
    <source>
        <dbReference type="ARBA" id="ARBA00022525"/>
    </source>
</evidence>
<dbReference type="Proteomes" id="UP000887577">
    <property type="component" value="Unplaced"/>
</dbReference>
<dbReference type="PANTHER" id="PTHR20986">
    <property type="entry name" value="FMRFAMIDE-RELATED PEPTIDES"/>
    <property type="match status" value="1"/>
</dbReference>
<dbReference type="GO" id="GO:0005576">
    <property type="term" value="C:extracellular region"/>
    <property type="evidence" value="ECO:0007669"/>
    <property type="project" value="UniProtKB-SubCell"/>
</dbReference>
<comment type="subcellular location">
    <subcellularLocation>
        <location evidence="1">Secreted</location>
    </subcellularLocation>
</comment>
<dbReference type="InterPro" id="IPR051041">
    <property type="entry name" value="FMRFamide-related_np"/>
</dbReference>
<reference evidence="9" key="1">
    <citation type="submission" date="2022-11" db="UniProtKB">
        <authorList>
            <consortium name="WormBaseParasite"/>
        </authorList>
    </citation>
    <scope>IDENTIFICATION</scope>
</reference>
<evidence type="ECO:0000256" key="7">
    <source>
        <dbReference type="SAM" id="SignalP"/>
    </source>
</evidence>
<dbReference type="GO" id="GO:0007218">
    <property type="term" value="P:neuropeptide signaling pathway"/>
    <property type="evidence" value="ECO:0007669"/>
    <property type="project" value="UniProtKB-KW"/>
</dbReference>
<evidence type="ECO:0000256" key="4">
    <source>
        <dbReference type="ARBA" id="ARBA00022685"/>
    </source>
</evidence>
<accession>A0A914Y9Q3</accession>
<evidence type="ECO:0000256" key="5">
    <source>
        <dbReference type="ARBA" id="ARBA00022815"/>
    </source>
</evidence>
<evidence type="ECO:0000313" key="8">
    <source>
        <dbReference type="Proteomes" id="UP000887577"/>
    </source>
</evidence>
<keyword evidence="5" id="KW-0027">Amidation</keyword>
<dbReference type="AlphaFoldDB" id="A0A914Y9Q3"/>
<keyword evidence="7" id="KW-0732">Signal</keyword>
<dbReference type="Pfam" id="PF01581">
    <property type="entry name" value="FARP"/>
    <property type="match status" value="1"/>
</dbReference>
<dbReference type="InterPro" id="IPR002544">
    <property type="entry name" value="FMRFamid-related_peptide-like"/>
</dbReference>
<evidence type="ECO:0000313" key="9">
    <source>
        <dbReference type="WBParaSite" id="PSU_v2.g16008.t1"/>
    </source>
</evidence>
<organism evidence="8 9">
    <name type="scientific">Panagrolaimus superbus</name>
    <dbReference type="NCBI Taxonomy" id="310955"/>
    <lineage>
        <taxon>Eukaryota</taxon>
        <taxon>Metazoa</taxon>
        <taxon>Ecdysozoa</taxon>
        <taxon>Nematoda</taxon>
        <taxon>Chromadorea</taxon>
        <taxon>Rhabditida</taxon>
        <taxon>Tylenchina</taxon>
        <taxon>Panagrolaimomorpha</taxon>
        <taxon>Panagrolaimoidea</taxon>
        <taxon>Panagrolaimidae</taxon>
        <taxon>Panagrolaimus</taxon>
    </lineage>
</organism>
<keyword evidence="4" id="KW-0165">Cleavage on pair of basic residues</keyword>
<feature type="chain" id="PRO_5037712397" evidence="7">
    <location>
        <begin position="22"/>
        <end position="186"/>
    </location>
</feature>
<comment type="similarity">
    <text evidence="2">Belongs to the FARP (FMRFamide related peptide) family.</text>
</comment>
<sequence length="186" mass="21397">MNFNSISMVIVAFLCFLTTSAFDSSEIRMLEEEYDKRNPLRYMDEIIGESEKRARLDNPLIRFGKRATYGMEREVRNSMQMDPLIRFGKRAASYEGPLIRFGKRAPYDGAPLIRFGKRPDTAPLIRFGKRAAPSAMLSAPHIRFGKRDFNDVAYSRFSRNRPSPADQDLLLRFGRSTPATMTNEKK</sequence>
<protein>
    <submittedName>
        <fullName evidence="9">Uncharacterized protein</fullName>
    </submittedName>
</protein>
<name>A0A914Y9Q3_9BILA</name>
<keyword evidence="3" id="KW-0964">Secreted</keyword>
<dbReference type="WBParaSite" id="PSU_v2.g16008.t1">
    <property type="protein sequence ID" value="PSU_v2.g16008.t1"/>
    <property type="gene ID" value="PSU_v2.g16008"/>
</dbReference>
<proteinExistence type="inferred from homology"/>
<dbReference type="PANTHER" id="PTHR20986:SF15">
    <property type="entry name" value="FMRFAMIDE-LIKE NEUROPEPTIDES 13"/>
    <property type="match status" value="1"/>
</dbReference>
<keyword evidence="8" id="KW-1185">Reference proteome</keyword>
<evidence type="ECO:0000256" key="1">
    <source>
        <dbReference type="ARBA" id="ARBA00004613"/>
    </source>
</evidence>
<evidence type="ECO:0000256" key="6">
    <source>
        <dbReference type="ARBA" id="ARBA00023320"/>
    </source>
</evidence>
<keyword evidence="6" id="KW-0527">Neuropeptide</keyword>
<feature type="signal peptide" evidence="7">
    <location>
        <begin position="1"/>
        <end position="21"/>
    </location>
</feature>